<feature type="compositionally biased region" description="Low complexity" evidence="2">
    <location>
        <begin position="426"/>
        <end position="438"/>
    </location>
</feature>
<feature type="compositionally biased region" description="Basic and acidic residues" evidence="2">
    <location>
        <begin position="640"/>
        <end position="651"/>
    </location>
</feature>
<dbReference type="GO" id="GO:0005829">
    <property type="term" value="C:cytosol"/>
    <property type="evidence" value="ECO:0007669"/>
    <property type="project" value="TreeGrafter"/>
</dbReference>
<gene>
    <name evidence="3" type="ORF">LSCM1_04434</name>
</gene>
<feature type="compositionally biased region" description="Basic and acidic residues" evidence="2">
    <location>
        <begin position="569"/>
        <end position="595"/>
    </location>
</feature>
<feature type="compositionally biased region" description="Low complexity" evidence="2">
    <location>
        <begin position="145"/>
        <end position="162"/>
    </location>
</feature>
<evidence type="ECO:0000256" key="2">
    <source>
        <dbReference type="SAM" id="MobiDB-lite"/>
    </source>
</evidence>
<dbReference type="Proteomes" id="UP000673552">
    <property type="component" value="Unassembled WGS sequence"/>
</dbReference>
<dbReference type="PANTHER" id="PTHR21531">
    <property type="entry name" value="LOW-TEMPERATURE VIABILITY PROTEIN LTV1-RELATED"/>
    <property type="match status" value="1"/>
</dbReference>
<evidence type="ECO:0000313" key="4">
    <source>
        <dbReference type="Proteomes" id="UP000673552"/>
    </source>
</evidence>
<dbReference type="GO" id="GO:0030688">
    <property type="term" value="C:preribosome, small subunit precursor"/>
    <property type="evidence" value="ECO:0007669"/>
    <property type="project" value="TreeGrafter"/>
</dbReference>
<name>A0A836GHJ6_9TRYP</name>
<feature type="compositionally biased region" description="Basic and acidic residues" evidence="2">
    <location>
        <begin position="290"/>
        <end position="302"/>
    </location>
</feature>
<dbReference type="RefSeq" id="XP_067177038.1">
    <property type="nucleotide sequence ID" value="XM_067321943.1"/>
</dbReference>
<dbReference type="GeneID" id="92514455"/>
<organism evidence="3 4">
    <name type="scientific">Leishmania martiniquensis</name>
    <dbReference type="NCBI Taxonomy" id="1580590"/>
    <lineage>
        <taxon>Eukaryota</taxon>
        <taxon>Discoba</taxon>
        <taxon>Euglenozoa</taxon>
        <taxon>Kinetoplastea</taxon>
        <taxon>Metakinetoplastina</taxon>
        <taxon>Trypanosomatida</taxon>
        <taxon>Trypanosomatidae</taxon>
        <taxon>Leishmaniinae</taxon>
        <taxon>Leishmania</taxon>
    </lineage>
</organism>
<feature type="region of interest" description="Disordered" evidence="2">
    <location>
        <begin position="495"/>
        <end position="595"/>
    </location>
</feature>
<keyword evidence="4" id="KW-1185">Reference proteome</keyword>
<proteinExistence type="inferred from homology"/>
<dbReference type="GO" id="GO:0005634">
    <property type="term" value="C:nucleus"/>
    <property type="evidence" value="ECO:0007669"/>
    <property type="project" value="TreeGrafter"/>
</dbReference>
<feature type="compositionally biased region" description="Acidic residues" evidence="2">
    <location>
        <begin position="107"/>
        <end position="137"/>
    </location>
</feature>
<evidence type="ECO:0000256" key="1">
    <source>
        <dbReference type="ARBA" id="ARBA00009078"/>
    </source>
</evidence>
<feature type="region of interest" description="Disordered" evidence="2">
    <location>
        <begin position="426"/>
        <end position="461"/>
    </location>
</feature>
<dbReference type="InterPro" id="IPR007307">
    <property type="entry name" value="Ltv1"/>
</dbReference>
<dbReference type="KEGG" id="lmat:92514455"/>
<comment type="similarity">
    <text evidence="1">Belongs to the LTV1 family.</text>
</comment>
<dbReference type="PANTHER" id="PTHR21531:SF0">
    <property type="entry name" value="PROTEIN LTV1 HOMOLOG"/>
    <property type="match status" value="1"/>
</dbReference>
<feature type="region of interest" description="Disordered" evidence="2">
    <location>
        <begin position="271"/>
        <end position="302"/>
    </location>
</feature>
<dbReference type="EMBL" id="JAFEUZ010000029">
    <property type="protein sequence ID" value="KAG5473804.1"/>
    <property type="molecule type" value="Genomic_DNA"/>
</dbReference>
<dbReference type="AlphaFoldDB" id="A0A836GHJ6"/>
<feature type="compositionally biased region" description="Basic and acidic residues" evidence="2">
    <location>
        <begin position="520"/>
        <end position="531"/>
    </location>
</feature>
<reference evidence="4" key="1">
    <citation type="journal article" date="2021" name="Microbiol. Resour. Announc.">
        <title>LGAAP: Leishmaniinae Genome Assembly and Annotation Pipeline.</title>
        <authorList>
            <person name="Almutairi H."/>
            <person name="Urbaniak M.D."/>
            <person name="Bates M.D."/>
            <person name="Jariyapan N."/>
            <person name="Kwakye-Nuako G."/>
            <person name="Thomaz-Soccol V."/>
            <person name="Al-Salem W.S."/>
            <person name="Dillon R.J."/>
            <person name="Bates P.A."/>
            <person name="Gatherer D."/>
        </authorList>
    </citation>
    <scope>NUCLEOTIDE SEQUENCE [LARGE SCALE GENOMIC DNA]</scope>
</reference>
<dbReference type="GO" id="GO:0000056">
    <property type="term" value="P:ribosomal small subunit export from nucleus"/>
    <property type="evidence" value="ECO:0007669"/>
    <property type="project" value="TreeGrafter"/>
</dbReference>
<feature type="region of interest" description="Disordered" evidence="2">
    <location>
        <begin position="611"/>
        <end position="665"/>
    </location>
</feature>
<dbReference type="OrthoDB" id="5852896at2759"/>
<feature type="compositionally biased region" description="Basic residues" evidence="2">
    <location>
        <begin position="499"/>
        <end position="509"/>
    </location>
</feature>
<feature type="compositionally biased region" description="Low complexity" evidence="2">
    <location>
        <begin position="547"/>
        <end position="568"/>
    </location>
</feature>
<feature type="compositionally biased region" description="Acidic residues" evidence="2">
    <location>
        <begin position="186"/>
        <end position="195"/>
    </location>
</feature>
<sequence>MPRVKKPRNKGVTYKLVPRSYGDADGADQGPLWVSETEFYRQHQGSAPANDDDTVRRQFNLYAVAANAEFDDERCRYSAVEYGGEVGCADDATEVHAQKREWANERDDGEGEWDDEYEEEEEGEGEGVDDDWEDRGEDETPHLQAPKSKAAPALASAAPPALVGSCSLAPATRLSGERGDRNSVSGEEEEEVEKLFDDEVECEVTDDFLRQLVFGSCDNGGGKEGGSDVMMDDGIDDDWNGLDEEDGELWRLLTEDEKAAIKAAHQRGTARRRRVVAPVDSAEGGPSRTHAADGTEYPAHDTTQRALDRQFTEMMREFDADARLNDAYTDDPRTHGALPMDNYLTALEEFLLSRAGIDVETAEPHRNKGLIQQIKYLSHHVGAFDSDARGVYRTTVLPEKHQRFAEEFQKGTEEIRRAARMRVARRNAAAASASASSSPEKPAVRSPTPEKDSTAEKEEELVVMEVKPKAYQLDCETAVSMCSTYYNQPNVIQAPRHSAQARRARKASVSRRGGEATGGEAERSADHRSGDGDGTSGTAVVKGNLLSSGATPSSSSSSNAAAATINGSAKRECKRVQVREPTSDSDSEDRAKSPRVRDCADFVLTVRRKDETKEEKKMRRQAVKAAQRERRQAKSALKHTYKEVESEEVKRSAASQAARRTVHFL</sequence>
<reference evidence="4" key="2">
    <citation type="journal article" date="2021" name="Sci. Data">
        <title>Chromosome-scale genome sequencing, assembly and annotation of six genomes from subfamily Leishmaniinae.</title>
        <authorList>
            <person name="Almutairi H."/>
            <person name="Urbaniak M.D."/>
            <person name="Bates M.D."/>
            <person name="Jariyapan N."/>
            <person name="Kwakye-Nuako G."/>
            <person name="Thomaz Soccol V."/>
            <person name="Al-Salem W.S."/>
            <person name="Dillon R.J."/>
            <person name="Bates P.A."/>
            <person name="Gatherer D."/>
        </authorList>
    </citation>
    <scope>NUCLEOTIDE SEQUENCE [LARGE SCALE GENOMIC DNA]</scope>
</reference>
<comment type="caution">
    <text evidence="3">The sequence shown here is derived from an EMBL/GenBank/DDBJ whole genome shotgun (WGS) entry which is preliminary data.</text>
</comment>
<accession>A0A836GHJ6</accession>
<evidence type="ECO:0000313" key="3">
    <source>
        <dbReference type="EMBL" id="KAG5473804.1"/>
    </source>
</evidence>
<feature type="region of interest" description="Disordered" evidence="2">
    <location>
        <begin position="99"/>
        <end position="195"/>
    </location>
</feature>
<dbReference type="GO" id="GO:0042274">
    <property type="term" value="P:ribosomal small subunit biogenesis"/>
    <property type="evidence" value="ECO:0007669"/>
    <property type="project" value="InterPro"/>
</dbReference>
<protein>
    <submittedName>
        <fullName evidence="3">Uncharacterized protein</fullName>
    </submittedName>
</protein>